<feature type="non-terminal residue" evidence="2">
    <location>
        <position position="1"/>
    </location>
</feature>
<name>A0A371F2B0_MUCPR</name>
<gene>
    <name evidence="2" type="primary">CLSY2</name>
    <name evidence="2" type="ORF">CR513_48091</name>
</gene>
<dbReference type="Proteomes" id="UP000257109">
    <property type="component" value="Unassembled WGS sequence"/>
</dbReference>
<protein>
    <submittedName>
        <fullName evidence="2">SNF2 domain-containing protein CLASSY 2</fullName>
    </submittedName>
</protein>
<organism evidence="2 3">
    <name type="scientific">Mucuna pruriens</name>
    <name type="common">Velvet bean</name>
    <name type="synonym">Dolichos pruriens</name>
    <dbReference type="NCBI Taxonomy" id="157652"/>
    <lineage>
        <taxon>Eukaryota</taxon>
        <taxon>Viridiplantae</taxon>
        <taxon>Streptophyta</taxon>
        <taxon>Embryophyta</taxon>
        <taxon>Tracheophyta</taxon>
        <taxon>Spermatophyta</taxon>
        <taxon>Magnoliopsida</taxon>
        <taxon>eudicotyledons</taxon>
        <taxon>Gunneridae</taxon>
        <taxon>Pentapetalae</taxon>
        <taxon>rosids</taxon>
        <taxon>fabids</taxon>
        <taxon>Fabales</taxon>
        <taxon>Fabaceae</taxon>
        <taxon>Papilionoideae</taxon>
        <taxon>50 kb inversion clade</taxon>
        <taxon>NPAAA clade</taxon>
        <taxon>indigoferoid/millettioid clade</taxon>
        <taxon>Phaseoleae</taxon>
        <taxon>Mucuna</taxon>
    </lineage>
</organism>
<dbReference type="EMBL" id="QJKJ01010910">
    <property type="protein sequence ID" value="RDX72429.1"/>
    <property type="molecule type" value="Genomic_DNA"/>
</dbReference>
<evidence type="ECO:0000256" key="1">
    <source>
        <dbReference type="SAM" id="MobiDB-lite"/>
    </source>
</evidence>
<proteinExistence type="predicted"/>
<feature type="compositionally biased region" description="Basic residues" evidence="1">
    <location>
        <begin position="313"/>
        <end position="322"/>
    </location>
</feature>
<feature type="region of interest" description="Disordered" evidence="1">
    <location>
        <begin position="122"/>
        <end position="145"/>
    </location>
</feature>
<keyword evidence="3" id="KW-1185">Reference proteome</keyword>
<sequence>MMSVYLCVWIEDLCYYYNCFDTVWIDAKINSIQRKPHNSECSCQYYVNLYVNQGSLGTEIRTLSKEVKVVGINEIAILQKLERSDATSSSLNIDSHIIVVNFKVDKEGTLVPIVAQVDVSDTNRSGHAHDSHHDEVSPSYDVEGLRRSKRRNIQPERYFGCGNVSEMKVGNVRTWPYKLNKRKDDEESLSGLQDKRKDDEESLSGLQDKCIEEHGDNSQKANEVSSCREIIVYSNKTKDVKSGEANQTQHATVPLLEEGGSLALEHHPLNDKVTRSNAHYSSTPKLPRKRLLDLEDDVDFDPKWEGINSNKGVRGKRHRSWY</sequence>
<feature type="region of interest" description="Disordered" evidence="1">
    <location>
        <begin position="183"/>
        <end position="222"/>
    </location>
</feature>
<comment type="caution">
    <text evidence="2">The sequence shown here is derived from an EMBL/GenBank/DDBJ whole genome shotgun (WGS) entry which is preliminary data.</text>
</comment>
<dbReference type="AlphaFoldDB" id="A0A371F2B0"/>
<evidence type="ECO:0000313" key="2">
    <source>
        <dbReference type="EMBL" id="RDX72429.1"/>
    </source>
</evidence>
<evidence type="ECO:0000313" key="3">
    <source>
        <dbReference type="Proteomes" id="UP000257109"/>
    </source>
</evidence>
<feature type="region of interest" description="Disordered" evidence="1">
    <location>
        <begin position="303"/>
        <end position="322"/>
    </location>
</feature>
<reference evidence="2" key="1">
    <citation type="submission" date="2018-05" db="EMBL/GenBank/DDBJ databases">
        <title>Draft genome of Mucuna pruriens seed.</title>
        <authorList>
            <person name="Nnadi N.E."/>
            <person name="Vos R."/>
            <person name="Hasami M.H."/>
            <person name="Devisetty U.K."/>
            <person name="Aguiy J.C."/>
        </authorList>
    </citation>
    <scope>NUCLEOTIDE SEQUENCE [LARGE SCALE GENOMIC DNA]</scope>
    <source>
        <strain evidence="2">JCA_2017</strain>
    </source>
</reference>
<dbReference type="OrthoDB" id="448448at2759"/>
<dbReference type="STRING" id="157652.A0A371F2B0"/>
<accession>A0A371F2B0</accession>
<feature type="compositionally biased region" description="Basic and acidic residues" evidence="1">
    <location>
        <begin position="127"/>
        <end position="136"/>
    </location>
</feature>